<dbReference type="InterPro" id="IPR000086">
    <property type="entry name" value="NUDIX_hydrolase_dom"/>
</dbReference>
<dbReference type="PROSITE" id="PS51462">
    <property type="entry name" value="NUDIX"/>
    <property type="match status" value="1"/>
</dbReference>
<organism evidence="2 3">
    <name type="scientific">Paenibacillus rigui</name>
    <dbReference type="NCBI Taxonomy" id="554312"/>
    <lineage>
        <taxon>Bacteria</taxon>
        <taxon>Bacillati</taxon>
        <taxon>Bacillota</taxon>
        <taxon>Bacilli</taxon>
        <taxon>Bacillales</taxon>
        <taxon>Paenibacillaceae</taxon>
        <taxon>Paenibacillus</taxon>
    </lineage>
</organism>
<dbReference type="EMBL" id="NMQW01000020">
    <property type="protein sequence ID" value="OXM85664.1"/>
    <property type="molecule type" value="Genomic_DNA"/>
</dbReference>
<feature type="domain" description="Nudix hydrolase" evidence="1">
    <location>
        <begin position="1"/>
        <end position="126"/>
    </location>
</feature>
<dbReference type="OrthoDB" id="9804563at2"/>
<sequence length="161" mass="19117">MATAFLTNQDDVLMMKKAGSKLFQFEFWGGIGGHLEYEELNNPMLASYREIEEETGFKRKEINNFKLKYILIENNDGEIRQQYVYFGETKHRNFAPSDEGELYWIPRNEITSLHTSKIINYTWIHYLEHPFIKDIVVGTTTRNKEQYSQIQWSIMKETVAF</sequence>
<dbReference type="Gene3D" id="3.90.79.10">
    <property type="entry name" value="Nucleoside Triphosphate Pyrophosphohydrolase"/>
    <property type="match status" value="1"/>
</dbReference>
<dbReference type="InterPro" id="IPR015797">
    <property type="entry name" value="NUDIX_hydrolase-like_dom_sf"/>
</dbReference>
<dbReference type="Pfam" id="PF00293">
    <property type="entry name" value="NUDIX"/>
    <property type="match status" value="1"/>
</dbReference>
<comment type="caution">
    <text evidence="2">The sequence shown here is derived from an EMBL/GenBank/DDBJ whole genome shotgun (WGS) entry which is preliminary data.</text>
</comment>
<dbReference type="Proteomes" id="UP000215509">
    <property type="component" value="Unassembled WGS sequence"/>
</dbReference>
<keyword evidence="3" id="KW-1185">Reference proteome</keyword>
<reference evidence="2 3" key="1">
    <citation type="submission" date="2017-07" db="EMBL/GenBank/DDBJ databases">
        <title>Genome sequencing and assembly of Paenibacillus rigui.</title>
        <authorList>
            <person name="Mayilraj S."/>
        </authorList>
    </citation>
    <scope>NUCLEOTIDE SEQUENCE [LARGE SCALE GENOMIC DNA]</scope>
    <source>
        <strain evidence="2 3">JCM 16352</strain>
    </source>
</reference>
<evidence type="ECO:0000259" key="1">
    <source>
        <dbReference type="PROSITE" id="PS51462"/>
    </source>
</evidence>
<protein>
    <recommendedName>
        <fullName evidence="1">Nudix hydrolase domain-containing protein</fullName>
    </recommendedName>
</protein>
<dbReference type="SUPFAM" id="SSF55811">
    <property type="entry name" value="Nudix"/>
    <property type="match status" value="1"/>
</dbReference>
<name>A0A229UQK0_9BACL</name>
<accession>A0A229UQK0</accession>
<evidence type="ECO:0000313" key="3">
    <source>
        <dbReference type="Proteomes" id="UP000215509"/>
    </source>
</evidence>
<dbReference type="AlphaFoldDB" id="A0A229UQK0"/>
<gene>
    <name evidence="2" type="ORF">CF651_14500</name>
</gene>
<evidence type="ECO:0000313" key="2">
    <source>
        <dbReference type="EMBL" id="OXM85664.1"/>
    </source>
</evidence>
<proteinExistence type="predicted"/>